<evidence type="ECO:0000313" key="8">
    <source>
        <dbReference type="EMBL" id="CAD8276282.1"/>
    </source>
</evidence>
<dbReference type="Proteomes" id="UP000751190">
    <property type="component" value="Unassembled WGS sequence"/>
</dbReference>
<evidence type="ECO:0008006" key="11">
    <source>
        <dbReference type="Google" id="ProtNLM"/>
    </source>
</evidence>
<comment type="similarity">
    <text evidence="1">Belongs to the cytochrome P450 family.</text>
</comment>
<dbReference type="PANTHER" id="PTHR24286:SF384">
    <property type="entry name" value="P450, PUTATIVE (EUROFUNG)-RELATED"/>
    <property type="match status" value="1"/>
</dbReference>
<keyword evidence="10" id="KW-1185">Reference proteome</keyword>
<keyword evidence="6" id="KW-0503">Monooxygenase</keyword>
<evidence type="ECO:0000256" key="3">
    <source>
        <dbReference type="ARBA" id="ARBA00022723"/>
    </source>
</evidence>
<dbReference type="PANTHER" id="PTHR24286">
    <property type="entry name" value="CYTOCHROME P450 26"/>
    <property type="match status" value="1"/>
</dbReference>
<dbReference type="OrthoDB" id="3945418at2759"/>
<evidence type="ECO:0000256" key="6">
    <source>
        <dbReference type="ARBA" id="ARBA00023033"/>
    </source>
</evidence>
<dbReference type="InterPro" id="IPR036396">
    <property type="entry name" value="Cyt_P450_sf"/>
</dbReference>
<keyword evidence="4" id="KW-0560">Oxidoreductase</keyword>
<dbReference type="Pfam" id="PF00067">
    <property type="entry name" value="p450"/>
    <property type="match status" value="1"/>
</dbReference>
<keyword evidence="7" id="KW-0812">Transmembrane</keyword>
<dbReference type="EMBL" id="JAGTXO010000066">
    <property type="protein sequence ID" value="KAG8457610.1"/>
    <property type="molecule type" value="Genomic_DNA"/>
</dbReference>
<accession>A0A7R9UUB0</accession>
<evidence type="ECO:0000256" key="1">
    <source>
        <dbReference type="ARBA" id="ARBA00010617"/>
    </source>
</evidence>
<evidence type="ECO:0000313" key="9">
    <source>
        <dbReference type="EMBL" id="KAG8457610.1"/>
    </source>
</evidence>
<keyword evidence="7" id="KW-0472">Membrane</keyword>
<protein>
    <recommendedName>
        <fullName evidence="11">Cytochrome P450</fullName>
    </recommendedName>
</protein>
<dbReference type="GO" id="GO:0016705">
    <property type="term" value="F:oxidoreductase activity, acting on paired donors, with incorporation or reduction of molecular oxygen"/>
    <property type="evidence" value="ECO:0007669"/>
    <property type="project" value="InterPro"/>
</dbReference>
<dbReference type="GO" id="GO:0005506">
    <property type="term" value="F:iron ion binding"/>
    <property type="evidence" value="ECO:0007669"/>
    <property type="project" value="InterPro"/>
</dbReference>
<evidence type="ECO:0000256" key="5">
    <source>
        <dbReference type="ARBA" id="ARBA00023004"/>
    </source>
</evidence>
<dbReference type="Gene3D" id="1.10.630.10">
    <property type="entry name" value="Cytochrome P450"/>
    <property type="match status" value="1"/>
</dbReference>
<gene>
    <name evidence="9" type="ORF">KFE25_002274</name>
    <name evidence="8" type="ORF">PLUT1463_LOCUS10598</name>
</gene>
<dbReference type="AlphaFoldDB" id="A0A7R9UUB0"/>
<organism evidence="8">
    <name type="scientific">Diacronema lutheri</name>
    <name type="common">Unicellular marine alga</name>
    <name type="synonym">Monochrysis lutheri</name>
    <dbReference type="NCBI Taxonomy" id="2081491"/>
    <lineage>
        <taxon>Eukaryota</taxon>
        <taxon>Haptista</taxon>
        <taxon>Haptophyta</taxon>
        <taxon>Pavlovophyceae</taxon>
        <taxon>Pavlovales</taxon>
        <taxon>Pavlovaceae</taxon>
        <taxon>Diacronema</taxon>
    </lineage>
</organism>
<feature type="transmembrane region" description="Helical" evidence="7">
    <location>
        <begin position="135"/>
        <end position="156"/>
    </location>
</feature>
<evidence type="ECO:0000313" key="10">
    <source>
        <dbReference type="Proteomes" id="UP000751190"/>
    </source>
</evidence>
<evidence type="ECO:0000256" key="4">
    <source>
        <dbReference type="ARBA" id="ARBA00023002"/>
    </source>
</evidence>
<dbReference type="EMBL" id="HBEB01016488">
    <property type="protein sequence ID" value="CAD8276282.1"/>
    <property type="molecule type" value="Transcribed_RNA"/>
</dbReference>
<name>A0A7R9UUB0_DIALT</name>
<evidence type="ECO:0000256" key="2">
    <source>
        <dbReference type="ARBA" id="ARBA00022617"/>
    </source>
</evidence>
<dbReference type="GO" id="GO:0004497">
    <property type="term" value="F:monooxygenase activity"/>
    <property type="evidence" value="ECO:0007669"/>
    <property type="project" value="UniProtKB-KW"/>
</dbReference>
<feature type="transmembrane region" description="Helical" evidence="7">
    <location>
        <begin position="190"/>
        <end position="208"/>
    </location>
</feature>
<keyword evidence="7" id="KW-1133">Transmembrane helix</keyword>
<keyword evidence="5" id="KW-0408">Iron</keyword>
<keyword evidence="3" id="KW-0479">Metal-binding</keyword>
<dbReference type="SUPFAM" id="SSF48264">
    <property type="entry name" value="Cytochrome P450"/>
    <property type="match status" value="1"/>
</dbReference>
<dbReference type="InterPro" id="IPR001128">
    <property type="entry name" value="Cyt_P450"/>
</dbReference>
<keyword evidence="2" id="KW-0349">Heme</keyword>
<feature type="transmembrane region" description="Helical" evidence="7">
    <location>
        <begin position="54"/>
        <end position="82"/>
    </location>
</feature>
<sequence>MLCCGDQPSGAVETAAAEDDRWPLRTGARSDETGPLTPAQVRQTTSIWTLAKFAFTWVLGIALTPLVLPFALVWFVLAPFFLTTNNASLVKEEEQMRARYPLTGGVSEAYWGSLVASITKPIIGLKLPQNAYSTWLQVCFLPLLFSVVVVPLAAAINSPDLFTYAARSAAAAQFSRGSLGSGTLPSWRQALLFPAMIAIYAGALVDAYSHMFNMFRTGSGLGDEVKYWFHINALWTGGHDEVDAILRSGQVRGPTRGGMLLIAPDMFAPRILIFLSNPANGRESEWAAIRAQAHKLLFVPSGARVKELERRVRADWASTGSTPPSVADLRNSAHTVRLTTKTVFFTLFGVWLDDADALVLKGWQTLGGVFTLPRATQRLAYNAVVRQVGALRINSLGIMRKHKLEGLFAQFNEGLGNWKRAQLAEMADEIMFLVGFAGIGGTSSATASVGRFLGVQQSIEGGKDGVDFGGKSAADMRALYTANPQAFIMETCRLSTPVGDITTLLREATSFPALGLVPKGTPVAAVLNMANRDPAVFPKPNVFDPSRAELSKALTWNGQAFGPNEASYPRICPGRNLAIELIKVTVGVALSSDKLAHAP</sequence>
<evidence type="ECO:0000256" key="7">
    <source>
        <dbReference type="SAM" id="Phobius"/>
    </source>
</evidence>
<dbReference type="GO" id="GO:0016125">
    <property type="term" value="P:sterol metabolic process"/>
    <property type="evidence" value="ECO:0007669"/>
    <property type="project" value="TreeGrafter"/>
</dbReference>
<dbReference type="CDD" id="cd00302">
    <property type="entry name" value="cytochrome_P450"/>
    <property type="match status" value="1"/>
</dbReference>
<dbReference type="GO" id="GO:0020037">
    <property type="term" value="F:heme binding"/>
    <property type="evidence" value="ECO:0007669"/>
    <property type="project" value="InterPro"/>
</dbReference>
<reference evidence="8" key="1">
    <citation type="submission" date="2021-01" db="EMBL/GenBank/DDBJ databases">
        <authorList>
            <person name="Corre E."/>
            <person name="Pelletier E."/>
            <person name="Niang G."/>
            <person name="Scheremetjew M."/>
            <person name="Finn R."/>
            <person name="Kale V."/>
            <person name="Holt S."/>
            <person name="Cochrane G."/>
            <person name="Meng A."/>
            <person name="Brown T."/>
            <person name="Cohen L."/>
        </authorList>
    </citation>
    <scope>NUCLEOTIDE SEQUENCE</scope>
    <source>
        <strain evidence="8">RCC1537</strain>
    </source>
</reference>
<reference evidence="9" key="2">
    <citation type="submission" date="2021-05" db="EMBL/GenBank/DDBJ databases">
        <title>The genome of the haptophyte Pavlova lutheri (Diacronema luteri, Pavlovales) - a model for lipid biosynthesis in eukaryotic algae.</title>
        <authorList>
            <person name="Hulatt C.J."/>
            <person name="Posewitz M.C."/>
        </authorList>
    </citation>
    <scope>NUCLEOTIDE SEQUENCE</scope>
    <source>
        <strain evidence="9">NIVA-4/92</strain>
    </source>
</reference>
<proteinExistence type="inferred from homology"/>